<accession>A0A835RMI8</accession>
<evidence type="ECO:0000313" key="3">
    <source>
        <dbReference type="EMBL" id="KAG0488697.1"/>
    </source>
</evidence>
<protein>
    <recommendedName>
        <fullName evidence="2">FMR1-interacting protein 1 conserved domain-containing protein</fullName>
    </recommendedName>
</protein>
<feature type="compositionally biased region" description="Polar residues" evidence="1">
    <location>
        <begin position="8"/>
        <end position="19"/>
    </location>
</feature>
<dbReference type="InterPro" id="IPR039136">
    <property type="entry name" value="NUFIP1-like"/>
</dbReference>
<feature type="compositionally biased region" description="Basic and acidic residues" evidence="1">
    <location>
        <begin position="260"/>
        <end position="278"/>
    </location>
</feature>
<feature type="compositionally biased region" description="Basic residues" evidence="1">
    <location>
        <begin position="382"/>
        <end position="400"/>
    </location>
</feature>
<evidence type="ECO:0000313" key="4">
    <source>
        <dbReference type="Proteomes" id="UP000636800"/>
    </source>
</evidence>
<dbReference type="Pfam" id="PF10453">
    <property type="entry name" value="NUFIP1"/>
    <property type="match status" value="1"/>
</dbReference>
<dbReference type="OrthoDB" id="542931at2759"/>
<gene>
    <name evidence="3" type="ORF">HPP92_007508</name>
</gene>
<evidence type="ECO:0000259" key="2">
    <source>
        <dbReference type="Pfam" id="PF10453"/>
    </source>
</evidence>
<comment type="caution">
    <text evidence="3">The sequence shown here is derived from an EMBL/GenBank/DDBJ whole genome shotgun (WGS) entry which is preliminary data.</text>
</comment>
<dbReference type="PANTHER" id="PTHR13309">
    <property type="entry name" value="NUCLEAR FRAGILE X MENTAL RETARDATION PROTEIN INTERACTING PROTEIN 1"/>
    <property type="match status" value="1"/>
</dbReference>
<organism evidence="3 4">
    <name type="scientific">Vanilla planifolia</name>
    <name type="common">Vanilla</name>
    <dbReference type="NCBI Taxonomy" id="51239"/>
    <lineage>
        <taxon>Eukaryota</taxon>
        <taxon>Viridiplantae</taxon>
        <taxon>Streptophyta</taxon>
        <taxon>Embryophyta</taxon>
        <taxon>Tracheophyta</taxon>
        <taxon>Spermatophyta</taxon>
        <taxon>Magnoliopsida</taxon>
        <taxon>Liliopsida</taxon>
        <taxon>Asparagales</taxon>
        <taxon>Orchidaceae</taxon>
        <taxon>Vanilloideae</taxon>
        <taxon>Vanilleae</taxon>
        <taxon>Vanilla</taxon>
    </lineage>
</organism>
<evidence type="ECO:0000256" key="1">
    <source>
        <dbReference type="SAM" id="MobiDB-lite"/>
    </source>
</evidence>
<sequence length="516" mass="57709">MLPFLPSFPNQKQSPGGNESSLPQFLSSSGSLQNPLGLNTAPFLLPPMGNFPNPNALLGSLFTQQHLMQGLQNSITGALSHQQQYQCNPQFMPQFQAQQLNWLGGFQNSNFLNLQQSGLLGGPNLGQNLNQLVGLSSNGLLYSQNHPSMMGSSNLQPGFFSNNNPEAAQNKNNLKGLEGQPNSLKLTEPSLPSTYSGGRKWSQLQTVPSQAGGKNFSNNSSDNLVNRTFKPKFSGFGKREQANGSFKKFESFKSKNPWQKAREFPRSDRRGHHNRNDRNPNFSESSGNLTTMRKRALAVIYSESEIQRWREARKRNFPTRINIEKKLQQSVVNKVDVDSDAEVRRQQLKEVLAKQAELGVEVAEIPSSYLTKPEEEASGRGNNKRSRFRSNNRRGKKLKRTNLSSPAHEPVVQKREPTLLRKLLNADIRRDRSRLLQAFRFMVLNSFFKDMQNTPLVFPLISAKDAASQPEIVVQEKPTQQDEFDQAGSDVEVLSEPLGEDIVVGGEKSEEGEITE</sequence>
<dbReference type="GO" id="GO:0005634">
    <property type="term" value="C:nucleus"/>
    <property type="evidence" value="ECO:0007669"/>
    <property type="project" value="TreeGrafter"/>
</dbReference>
<dbReference type="GO" id="GO:0003723">
    <property type="term" value="F:RNA binding"/>
    <property type="evidence" value="ECO:0007669"/>
    <property type="project" value="InterPro"/>
</dbReference>
<proteinExistence type="predicted"/>
<dbReference type="PANTHER" id="PTHR13309:SF0">
    <property type="entry name" value="FMR1-INTERACTING PROTEIN NUFIP1"/>
    <property type="match status" value="1"/>
</dbReference>
<dbReference type="GO" id="GO:0000492">
    <property type="term" value="P:box C/D snoRNP assembly"/>
    <property type="evidence" value="ECO:0007669"/>
    <property type="project" value="TreeGrafter"/>
</dbReference>
<feature type="domain" description="FMR1-interacting protein 1 conserved" evidence="2">
    <location>
        <begin position="300"/>
        <end position="330"/>
    </location>
</feature>
<feature type="region of interest" description="Disordered" evidence="1">
    <location>
        <begin position="371"/>
        <end position="414"/>
    </location>
</feature>
<dbReference type="InterPro" id="IPR019496">
    <property type="entry name" value="NUFIP1_cons_dom"/>
</dbReference>
<dbReference type="AlphaFoldDB" id="A0A835RMI8"/>
<dbReference type="Proteomes" id="UP000636800">
    <property type="component" value="Chromosome 3"/>
</dbReference>
<dbReference type="EMBL" id="JADCNL010000003">
    <property type="protein sequence ID" value="KAG0488697.1"/>
    <property type="molecule type" value="Genomic_DNA"/>
</dbReference>
<name>A0A835RMI8_VANPL</name>
<feature type="region of interest" description="Disordered" evidence="1">
    <location>
        <begin position="245"/>
        <end position="289"/>
    </location>
</feature>
<reference evidence="3 4" key="1">
    <citation type="journal article" date="2020" name="Nat. Food">
        <title>A phased Vanilla planifolia genome enables genetic improvement of flavour and production.</title>
        <authorList>
            <person name="Hasing T."/>
            <person name="Tang H."/>
            <person name="Brym M."/>
            <person name="Khazi F."/>
            <person name="Huang T."/>
            <person name="Chambers A.H."/>
        </authorList>
    </citation>
    <scope>NUCLEOTIDE SEQUENCE [LARGE SCALE GENOMIC DNA]</scope>
    <source>
        <tissue evidence="3">Leaf</tissue>
    </source>
</reference>
<keyword evidence="4" id="KW-1185">Reference proteome</keyword>
<feature type="region of interest" description="Disordered" evidence="1">
    <location>
        <begin position="1"/>
        <end position="28"/>
    </location>
</feature>